<reference evidence="2" key="1">
    <citation type="submission" date="2018-04" db="EMBL/GenBank/DDBJ databases">
        <authorList>
            <person name="Cornet L."/>
        </authorList>
    </citation>
    <scope>NUCLEOTIDE SEQUENCE [LARGE SCALE GENOMIC DNA]</scope>
</reference>
<sequence length="232" mass="24704">MAEYPADVPDFGATAASSLWDAHVSGLPVPGLLPAPLLKALFERCQEIARMPVKQGVRLVRAVEELFPDQLDILEPIADMVLVPAYRSADAATRDALTQELTAVAKDYDSAQPEQQVALSMLAAQEILGALTLSLTAEQPSESRLWMTYKGALNLTATYAEGALAVSVTLPTGGQVNLKGEDVEQQAKRSRPGSLDVALSGLAVGKTYLLEILLADEAAPLSFAIHLAHDLM</sequence>
<comment type="caution">
    <text evidence="1">The sequence shown here is derived from an EMBL/GenBank/DDBJ whole genome shotgun (WGS) entry which is preliminary data.</text>
</comment>
<proteinExistence type="predicted"/>
<organism evidence="1 2">
    <name type="scientific">Leptolyngbya foveolarum</name>
    <dbReference type="NCBI Taxonomy" id="47253"/>
    <lineage>
        <taxon>Bacteria</taxon>
        <taxon>Bacillati</taxon>
        <taxon>Cyanobacteriota</taxon>
        <taxon>Cyanophyceae</taxon>
        <taxon>Leptolyngbyales</taxon>
        <taxon>Leptolyngbyaceae</taxon>
        <taxon>Leptolyngbya group</taxon>
        <taxon>Leptolyngbya</taxon>
    </lineage>
</organism>
<name>A0A2W4U6M6_9CYAN</name>
<dbReference type="Proteomes" id="UP000249354">
    <property type="component" value="Unassembled WGS sequence"/>
</dbReference>
<protein>
    <recommendedName>
        <fullName evidence="3">PatU</fullName>
    </recommendedName>
</protein>
<dbReference type="AlphaFoldDB" id="A0A2W4U6M6"/>
<evidence type="ECO:0000313" key="2">
    <source>
        <dbReference type="Proteomes" id="UP000249354"/>
    </source>
</evidence>
<accession>A0A2W4U6M6</accession>
<evidence type="ECO:0008006" key="3">
    <source>
        <dbReference type="Google" id="ProtNLM"/>
    </source>
</evidence>
<dbReference type="EMBL" id="QBMC01000101">
    <property type="protein sequence ID" value="PZO14867.1"/>
    <property type="molecule type" value="Genomic_DNA"/>
</dbReference>
<reference evidence="1 2" key="2">
    <citation type="submission" date="2018-06" db="EMBL/GenBank/DDBJ databases">
        <title>Metagenomic assembly of (sub)arctic Cyanobacteria and their associated microbiome from non-axenic cultures.</title>
        <authorList>
            <person name="Baurain D."/>
        </authorList>
    </citation>
    <scope>NUCLEOTIDE SEQUENCE [LARGE SCALE GENOMIC DNA]</scope>
    <source>
        <strain evidence="1">ULC129bin1</strain>
    </source>
</reference>
<gene>
    <name evidence="1" type="ORF">DCF25_14440</name>
</gene>
<evidence type="ECO:0000313" key="1">
    <source>
        <dbReference type="EMBL" id="PZO14867.1"/>
    </source>
</evidence>